<feature type="binding site" evidence="9">
    <location>
        <position position="122"/>
    </location>
    <ligand>
        <name>S-adenosyl-L-methionine</name>
        <dbReference type="ChEBI" id="CHEBI:59789"/>
    </ligand>
</feature>
<dbReference type="PANTHER" id="PTHR10259:SF11">
    <property type="entry name" value="THIOPURINE S-METHYLTRANSFERASE"/>
    <property type="match status" value="1"/>
</dbReference>
<protein>
    <recommendedName>
        <fullName evidence="4 9">Thiopurine S-methyltransferase</fullName>
        <ecNumber evidence="4 9">2.1.1.67</ecNumber>
    </recommendedName>
    <alternativeName>
        <fullName evidence="9">Thiopurine methyltransferase</fullName>
    </alternativeName>
</protein>
<evidence type="ECO:0000256" key="7">
    <source>
        <dbReference type="ARBA" id="ARBA00022679"/>
    </source>
</evidence>
<feature type="binding site" evidence="9">
    <location>
        <position position="44"/>
    </location>
    <ligand>
        <name>S-adenosyl-L-methionine</name>
        <dbReference type="ChEBI" id="CHEBI:59789"/>
    </ligand>
</feature>
<sequence length="214" mass="24192">MEKQFWIERWESEEIAFHEDTVNTRLIKYIQRICPMGGHVFVPLCGKTLDIGWLLENGYTVTAVELSRKAIEALFAQLQLTPTITTMGKFVAYSAPAITVYEGDFFDLKQIHLLDVDCIYDRASLVALPPELRNRYIQHLPVISSYASQLLITVDYDRSLMDGPPFAITGEDIRSYYAPSFSITALETSALPAKLKGKCEATSSAWLLTKREDT</sequence>
<dbReference type="Gene3D" id="3.40.50.150">
    <property type="entry name" value="Vaccinia Virus protein VP39"/>
    <property type="match status" value="1"/>
</dbReference>
<dbReference type="HAMAP" id="MF_00812">
    <property type="entry name" value="Thiopur_methtran"/>
    <property type="match status" value="1"/>
</dbReference>
<dbReference type="EC" id="2.1.1.67" evidence="4 9"/>
<dbReference type="InterPro" id="IPR008854">
    <property type="entry name" value="TPMT"/>
</dbReference>
<dbReference type="PIRSF" id="PIRSF023956">
    <property type="entry name" value="Thiopurine_S-methyltransferase"/>
    <property type="match status" value="1"/>
</dbReference>
<comment type="similarity">
    <text evidence="3 9">Belongs to the class I-like SAM-binding methyltransferase superfamily. TPMT family.</text>
</comment>
<reference evidence="10" key="1">
    <citation type="submission" date="2022-11" db="EMBL/GenBank/DDBJ databases">
        <title>Alteromonas sp. nov., isolated from sea water of the Qingdao.</title>
        <authorList>
            <person name="Wang Q."/>
        </authorList>
    </citation>
    <scope>NUCLEOTIDE SEQUENCE</scope>
    <source>
        <strain evidence="10">ASW11-7</strain>
    </source>
</reference>
<dbReference type="PROSITE" id="PS51585">
    <property type="entry name" value="SAM_MT_TPMT"/>
    <property type="match status" value="1"/>
</dbReference>
<dbReference type="Pfam" id="PF05724">
    <property type="entry name" value="TPMT"/>
    <property type="match status" value="1"/>
</dbReference>
<gene>
    <name evidence="10" type="primary">tmpT</name>
    <name evidence="9" type="synonym">tpm</name>
    <name evidence="10" type="ORF">OPS25_08475</name>
</gene>
<dbReference type="PANTHER" id="PTHR10259">
    <property type="entry name" value="THIOPURINE S-METHYLTRANSFERASE"/>
    <property type="match status" value="1"/>
</dbReference>
<evidence type="ECO:0000256" key="6">
    <source>
        <dbReference type="ARBA" id="ARBA00022603"/>
    </source>
</evidence>
<dbReference type="GO" id="GO:0008119">
    <property type="term" value="F:thiopurine S-methyltransferase activity"/>
    <property type="evidence" value="ECO:0007669"/>
    <property type="project" value="UniProtKB-EC"/>
</dbReference>
<dbReference type="InterPro" id="IPR025835">
    <property type="entry name" value="Thiopurine_S-MeTrfase"/>
</dbReference>
<comment type="caution">
    <text evidence="10">The sequence shown here is derived from an EMBL/GenBank/DDBJ whole genome shotgun (WGS) entry which is preliminary data.</text>
</comment>
<dbReference type="SUPFAM" id="SSF53335">
    <property type="entry name" value="S-adenosyl-L-methionine-dependent methyltransferases"/>
    <property type="match status" value="1"/>
</dbReference>
<feature type="binding site" evidence="9">
    <location>
        <position position="65"/>
    </location>
    <ligand>
        <name>S-adenosyl-L-methionine</name>
        <dbReference type="ChEBI" id="CHEBI:59789"/>
    </ligand>
</feature>
<dbReference type="GO" id="GO:0032259">
    <property type="term" value="P:methylation"/>
    <property type="evidence" value="ECO:0007669"/>
    <property type="project" value="UniProtKB-KW"/>
</dbReference>
<evidence type="ECO:0000313" key="10">
    <source>
        <dbReference type="EMBL" id="MCW8108529.1"/>
    </source>
</evidence>
<organism evidence="10 11">
    <name type="scientific">Alteromonas aquimaris</name>
    <dbReference type="NCBI Taxonomy" id="2998417"/>
    <lineage>
        <taxon>Bacteria</taxon>
        <taxon>Pseudomonadati</taxon>
        <taxon>Pseudomonadota</taxon>
        <taxon>Gammaproteobacteria</taxon>
        <taxon>Alteromonadales</taxon>
        <taxon>Alteromonadaceae</taxon>
        <taxon>Alteromonas/Salinimonas group</taxon>
        <taxon>Alteromonas</taxon>
    </lineage>
</organism>
<evidence type="ECO:0000256" key="1">
    <source>
        <dbReference type="ARBA" id="ARBA00000903"/>
    </source>
</evidence>
<keyword evidence="8 9" id="KW-0949">S-adenosyl-L-methionine</keyword>
<dbReference type="InterPro" id="IPR022474">
    <property type="entry name" value="Thiopur_S-MeTfrase_Se/Te_detox"/>
</dbReference>
<keyword evidence="11" id="KW-1185">Reference proteome</keyword>
<dbReference type="EMBL" id="JAPFRD010000010">
    <property type="protein sequence ID" value="MCW8108529.1"/>
    <property type="molecule type" value="Genomic_DNA"/>
</dbReference>
<proteinExistence type="inferred from homology"/>
<keyword evidence="6 9" id="KW-0489">Methyltransferase</keyword>
<evidence type="ECO:0000256" key="8">
    <source>
        <dbReference type="ARBA" id="ARBA00022691"/>
    </source>
</evidence>
<name>A0ABT3P720_9ALTE</name>
<accession>A0ABT3P720</accession>
<comment type="catalytic activity">
    <reaction evidence="1 9">
        <text>S-adenosyl-L-methionine + a thiopurine = S-adenosyl-L-homocysteine + a thiopurine S-methylether.</text>
        <dbReference type="EC" id="2.1.1.67"/>
    </reaction>
</comment>
<dbReference type="Proteomes" id="UP001142810">
    <property type="component" value="Unassembled WGS sequence"/>
</dbReference>
<evidence type="ECO:0000256" key="9">
    <source>
        <dbReference type="HAMAP-Rule" id="MF_00812"/>
    </source>
</evidence>
<dbReference type="InterPro" id="IPR029063">
    <property type="entry name" value="SAM-dependent_MTases_sf"/>
</dbReference>
<dbReference type="NCBIfam" id="TIGR03840">
    <property type="entry name" value="TMPT_Se_Te"/>
    <property type="match status" value="1"/>
</dbReference>
<dbReference type="RefSeq" id="WP_265617255.1">
    <property type="nucleotide sequence ID" value="NZ_JAPFRD010000010.1"/>
</dbReference>
<evidence type="ECO:0000256" key="5">
    <source>
        <dbReference type="ARBA" id="ARBA00022490"/>
    </source>
</evidence>
<evidence type="ECO:0000313" key="11">
    <source>
        <dbReference type="Proteomes" id="UP001142810"/>
    </source>
</evidence>
<keyword evidence="5 9" id="KW-0963">Cytoplasm</keyword>
<evidence type="ECO:0000256" key="4">
    <source>
        <dbReference type="ARBA" id="ARBA00011905"/>
    </source>
</evidence>
<keyword evidence="7 9" id="KW-0808">Transferase</keyword>
<evidence type="ECO:0000256" key="2">
    <source>
        <dbReference type="ARBA" id="ARBA00004496"/>
    </source>
</evidence>
<comment type="subcellular location">
    <subcellularLocation>
        <location evidence="2 9">Cytoplasm</location>
    </subcellularLocation>
</comment>
<evidence type="ECO:0000256" key="3">
    <source>
        <dbReference type="ARBA" id="ARBA00008145"/>
    </source>
</evidence>
<feature type="binding site" evidence="9">
    <location>
        <position position="10"/>
    </location>
    <ligand>
        <name>S-adenosyl-L-methionine</name>
        <dbReference type="ChEBI" id="CHEBI:59789"/>
    </ligand>
</feature>